<organism evidence="9 10">
    <name type="scientific">Bacillus toyonensis</name>
    <dbReference type="NCBI Taxonomy" id="155322"/>
    <lineage>
        <taxon>Bacteria</taxon>
        <taxon>Bacillati</taxon>
        <taxon>Bacillota</taxon>
        <taxon>Bacilli</taxon>
        <taxon>Bacillales</taxon>
        <taxon>Bacillaceae</taxon>
        <taxon>Bacillus</taxon>
        <taxon>Bacillus cereus group</taxon>
    </lineage>
</organism>
<evidence type="ECO:0000256" key="7">
    <source>
        <dbReference type="ARBA" id="ARBA00023136"/>
    </source>
</evidence>
<gene>
    <name evidence="9" type="ORF">CN585_28370</name>
</gene>
<dbReference type="EMBL" id="NUBY01000251">
    <property type="protein sequence ID" value="PEP90344.1"/>
    <property type="molecule type" value="Genomic_DNA"/>
</dbReference>
<accession>A0A2A8H6Y3</accession>
<dbReference type="Proteomes" id="UP000220841">
    <property type="component" value="Unassembled WGS sequence"/>
</dbReference>
<comment type="caution">
    <text evidence="9">The sequence shown here is derived from an EMBL/GenBank/DDBJ whole genome shotgun (WGS) entry which is preliminary data.</text>
</comment>
<comment type="subcellular location">
    <subcellularLocation>
        <location evidence="1">Membrane</location>
        <topology evidence="1">Multi-pass membrane protein</topology>
    </subcellularLocation>
</comment>
<evidence type="ECO:0000256" key="3">
    <source>
        <dbReference type="ARBA" id="ARBA00022448"/>
    </source>
</evidence>
<feature type="transmembrane region" description="Helical" evidence="8">
    <location>
        <begin position="42"/>
        <end position="61"/>
    </location>
</feature>
<dbReference type="GO" id="GO:0016020">
    <property type="term" value="C:membrane"/>
    <property type="evidence" value="ECO:0007669"/>
    <property type="project" value="UniProtKB-SubCell"/>
</dbReference>
<keyword evidence="4" id="KW-0309">Germination</keyword>
<feature type="transmembrane region" description="Helical" evidence="8">
    <location>
        <begin position="12"/>
        <end position="30"/>
    </location>
</feature>
<comment type="similarity">
    <text evidence="2">Belongs to the amino acid-polyamine-organocation (APC) superfamily. Spore germination protein (SGP) (TC 2.A.3.9) family.</text>
</comment>
<evidence type="ECO:0000256" key="1">
    <source>
        <dbReference type="ARBA" id="ARBA00004141"/>
    </source>
</evidence>
<feature type="transmembrane region" description="Helical" evidence="8">
    <location>
        <begin position="113"/>
        <end position="135"/>
    </location>
</feature>
<dbReference type="PANTHER" id="PTHR34975">
    <property type="entry name" value="SPORE GERMINATION PROTEIN A2"/>
    <property type="match status" value="1"/>
</dbReference>
<dbReference type="Gene3D" id="1.20.1740.10">
    <property type="entry name" value="Amino acid/polyamine transporter I"/>
    <property type="match status" value="1"/>
</dbReference>
<reference evidence="9 10" key="1">
    <citation type="submission" date="2017-09" db="EMBL/GenBank/DDBJ databases">
        <title>Large-scale bioinformatics analysis of Bacillus genomes uncovers conserved roles of natural products in bacterial physiology.</title>
        <authorList>
            <consortium name="Agbiome Team Llc"/>
            <person name="Bleich R.M."/>
            <person name="Grubbs K.J."/>
            <person name="Santa Maria K.C."/>
            <person name="Allen S.E."/>
            <person name="Farag S."/>
            <person name="Shank E.A."/>
            <person name="Bowers A."/>
        </authorList>
    </citation>
    <scope>NUCLEOTIDE SEQUENCE [LARGE SCALE GENOMIC DNA]</scope>
    <source>
        <strain evidence="9 10">AFS021349</strain>
    </source>
</reference>
<evidence type="ECO:0000256" key="6">
    <source>
        <dbReference type="ARBA" id="ARBA00022989"/>
    </source>
</evidence>
<proteinExistence type="inferred from homology"/>
<dbReference type="GO" id="GO:0009847">
    <property type="term" value="P:spore germination"/>
    <property type="evidence" value="ECO:0007669"/>
    <property type="project" value="InterPro"/>
</dbReference>
<feature type="transmembrane region" description="Helical" evidence="8">
    <location>
        <begin position="220"/>
        <end position="238"/>
    </location>
</feature>
<sequence length="366" mass="42261">MQINKAYQVSPIYVFFLIHSAQFGAGALGFSRIVAKKAGYDAWIGVVLTSIFLHILMWIMYCMLSWVKGSILEIQTYMFGKFFGTCLNLIFLVYFFVVSVSILRTYIEIVQVWMFPTASTLMLAIILSVLVYYIISSGFQVITAICIVSIFISIFYIIICVYSLLLYGHWDVFAPMLNHSYLDIVDAMKKSVYTMAGSEIILMIYPFIHAPKESHKFAQYGLLFSNVLYVLTVVSALACFGEKQLSHRIWSQLSLSQVITLPIIQRFEYLLVSAYAWQMVASIILPLWACTRGLREISKVRQKYTLLILLSINIIIVCLLQDRHIINTFITQTSRFTFYLICIYIPILFLLLCLKVQYQKKRIQYK</sequence>
<dbReference type="PANTHER" id="PTHR34975:SF2">
    <property type="entry name" value="SPORE GERMINATION PROTEIN A2"/>
    <property type="match status" value="1"/>
</dbReference>
<feature type="transmembrane region" description="Helical" evidence="8">
    <location>
        <begin position="142"/>
        <end position="170"/>
    </location>
</feature>
<keyword evidence="3" id="KW-0813">Transport</keyword>
<feature type="transmembrane region" description="Helical" evidence="8">
    <location>
        <begin position="306"/>
        <end position="326"/>
    </location>
</feature>
<evidence type="ECO:0000313" key="9">
    <source>
        <dbReference type="EMBL" id="PEP90344.1"/>
    </source>
</evidence>
<evidence type="ECO:0000313" key="10">
    <source>
        <dbReference type="Proteomes" id="UP000220841"/>
    </source>
</evidence>
<dbReference type="Pfam" id="PF03845">
    <property type="entry name" value="Spore_permease"/>
    <property type="match status" value="1"/>
</dbReference>
<evidence type="ECO:0000256" key="8">
    <source>
        <dbReference type="SAM" id="Phobius"/>
    </source>
</evidence>
<evidence type="ECO:0000256" key="5">
    <source>
        <dbReference type="ARBA" id="ARBA00022692"/>
    </source>
</evidence>
<evidence type="ECO:0000256" key="2">
    <source>
        <dbReference type="ARBA" id="ARBA00007998"/>
    </source>
</evidence>
<protein>
    <submittedName>
        <fullName evidence="9">Spore gernimation protein GerH</fullName>
    </submittedName>
</protein>
<keyword evidence="6 8" id="KW-1133">Transmembrane helix</keyword>
<dbReference type="RefSeq" id="WP_098227895.1">
    <property type="nucleotide sequence ID" value="NZ_NUBY01000251.1"/>
</dbReference>
<feature type="transmembrane region" description="Helical" evidence="8">
    <location>
        <begin position="338"/>
        <end position="358"/>
    </location>
</feature>
<feature type="transmembrane region" description="Helical" evidence="8">
    <location>
        <begin position="82"/>
        <end position="107"/>
    </location>
</feature>
<keyword evidence="7 8" id="KW-0472">Membrane</keyword>
<keyword evidence="5 8" id="KW-0812">Transmembrane</keyword>
<feature type="transmembrane region" description="Helical" evidence="8">
    <location>
        <begin position="275"/>
        <end position="294"/>
    </location>
</feature>
<evidence type="ECO:0000256" key="4">
    <source>
        <dbReference type="ARBA" id="ARBA00022544"/>
    </source>
</evidence>
<dbReference type="InterPro" id="IPR004761">
    <property type="entry name" value="Spore_GerAB"/>
</dbReference>
<name>A0A2A8H6Y3_9BACI</name>
<dbReference type="AlphaFoldDB" id="A0A2A8H6Y3"/>
<feature type="transmembrane region" description="Helical" evidence="8">
    <location>
        <begin position="190"/>
        <end position="208"/>
    </location>
</feature>